<keyword evidence="4" id="KW-0964">Secreted</keyword>
<dbReference type="InterPro" id="IPR002448">
    <property type="entry name" value="OBP-like"/>
</dbReference>
<evidence type="ECO:0000313" key="9">
    <source>
        <dbReference type="Proteomes" id="UP000291000"/>
    </source>
</evidence>
<reference evidence="8" key="2">
    <citation type="submission" date="2025-08" db="UniProtKB">
        <authorList>
            <consortium name="Ensembl"/>
        </authorList>
    </citation>
    <scope>IDENTIFICATION</scope>
</reference>
<evidence type="ECO:0000259" key="7">
    <source>
        <dbReference type="Pfam" id="PF00061"/>
    </source>
</evidence>
<reference evidence="9" key="1">
    <citation type="submission" date="2016-04" db="EMBL/GenBank/DDBJ databases">
        <title>Polished mammalian reference genomes with single-molecule sequencing and chromosome conformation capture applied to the Capra hircus genome.</title>
        <authorList>
            <person name="Bickhart D.M."/>
            <person name="Koren S."/>
            <person name="Rosen B."/>
            <person name="Hastie A."/>
            <person name="Liachko I."/>
            <person name="Sullivan S.T."/>
            <person name="Burton J."/>
            <person name="Sayre B.L."/>
            <person name="Huson H.J."/>
            <person name="Lee J."/>
            <person name="Lam E."/>
            <person name="Kelley C.M."/>
            <person name="Hutchison J.L."/>
            <person name="Zhou Y."/>
            <person name="Sun J."/>
            <person name="Crisa A."/>
            <person name="Schwartz J.C."/>
            <person name="Hammond J.A."/>
            <person name="Schroeder S.G."/>
            <person name="Liu G.E."/>
            <person name="Dunham M."/>
            <person name="Shendure J."/>
            <person name="Sonstegard T.S."/>
            <person name="Phillippy A.M."/>
            <person name="Van Tassell C.P."/>
            <person name="Smith T.P."/>
        </authorList>
    </citation>
    <scope>NUCLEOTIDE SEQUENCE [LARGE SCALE GENOMIC DNA]</scope>
</reference>
<evidence type="ECO:0000256" key="5">
    <source>
        <dbReference type="RuleBase" id="RU003695"/>
    </source>
</evidence>
<keyword evidence="6" id="KW-0732">Signal</keyword>
<comment type="similarity">
    <text evidence="2 5">Belongs to the calycin superfamily. Lipocalin family.</text>
</comment>
<dbReference type="InterPro" id="IPR012674">
    <property type="entry name" value="Calycin"/>
</dbReference>
<evidence type="ECO:0000256" key="4">
    <source>
        <dbReference type="ARBA" id="ARBA00022525"/>
    </source>
</evidence>
<dbReference type="PANTHER" id="PTHR11430">
    <property type="entry name" value="LIPOCALIN"/>
    <property type="match status" value="1"/>
</dbReference>
<dbReference type="AlphaFoldDB" id="A0A452EL63"/>
<comment type="subcellular location">
    <subcellularLocation>
        <location evidence="1">Secreted</location>
    </subcellularLocation>
</comment>
<dbReference type="SUPFAM" id="SSF50814">
    <property type="entry name" value="Lipocalins"/>
    <property type="match status" value="1"/>
</dbReference>
<feature type="chain" id="PRO_5019094647" description="Lipocalin/cytosolic fatty-acid binding domain-containing protein" evidence="6">
    <location>
        <begin position="16"/>
        <end position="178"/>
    </location>
</feature>
<dbReference type="Ensembl" id="ENSCHIT00000020450.1">
    <property type="protein sequence ID" value="ENSCHIP00000012659.1"/>
    <property type="gene ID" value="ENSCHIG00000014346.1"/>
</dbReference>
<organism evidence="8 9">
    <name type="scientific">Capra hircus</name>
    <name type="common">Goat</name>
    <dbReference type="NCBI Taxonomy" id="9925"/>
    <lineage>
        <taxon>Eukaryota</taxon>
        <taxon>Metazoa</taxon>
        <taxon>Chordata</taxon>
        <taxon>Craniata</taxon>
        <taxon>Vertebrata</taxon>
        <taxon>Euteleostomi</taxon>
        <taxon>Mammalia</taxon>
        <taxon>Eutheria</taxon>
        <taxon>Laurasiatheria</taxon>
        <taxon>Artiodactyla</taxon>
        <taxon>Ruminantia</taxon>
        <taxon>Pecora</taxon>
        <taxon>Bovidae</taxon>
        <taxon>Caprinae</taxon>
        <taxon>Capra</taxon>
    </lineage>
</organism>
<gene>
    <name evidence="8" type="primary">LOC102189472</name>
</gene>
<dbReference type="Pfam" id="PF00061">
    <property type="entry name" value="Lipocalin"/>
    <property type="match status" value="1"/>
</dbReference>
<dbReference type="Proteomes" id="UP000291000">
    <property type="component" value="Unassembled WGS sequence"/>
</dbReference>
<dbReference type="Gene3D" id="2.40.128.20">
    <property type="match status" value="1"/>
</dbReference>
<evidence type="ECO:0000256" key="3">
    <source>
        <dbReference type="ARBA" id="ARBA00022448"/>
    </source>
</evidence>
<dbReference type="InterPro" id="IPR002345">
    <property type="entry name" value="Lipocalin"/>
</dbReference>
<dbReference type="InterPro" id="IPR000566">
    <property type="entry name" value="Lipocln_cytosolic_FA-bd_dom"/>
</dbReference>
<name>A0A452EL63_CAPHI</name>
<dbReference type="GO" id="GO:0036094">
    <property type="term" value="F:small molecule binding"/>
    <property type="evidence" value="ECO:0007669"/>
    <property type="project" value="InterPro"/>
</dbReference>
<evidence type="ECO:0000256" key="1">
    <source>
        <dbReference type="ARBA" id="ARBA00004613"/>
    </source>
</evidence>
<evidence type="ECO:0000256" key="2">
    <source>
        <dbReference type="ARBA" id="ARBA00006889"/>
    </source>
</evidence>
<dbReference type="GO" id="GO:0005549">
    <property type="term" value="F:odorant binding"/>
    <property type="evidence" value="ECO:0007669"/>
    <property type="project" value="TreeGrafter"/>
</dbReference>
<keyword evidence="9" id="KW-1185">Reference proteome</keyword>
<dbReference type="GeneTree" id="ENSGT01050000244868"/>
<sequence>MKVVFLTLLLGLVCGAPETATEIDPSKVTGEWHTIYAAADNKEKIVKGGLLRCYYHQIECINDCKYPSLTFYAKDDGRCQLFTEVRKRQEGDVYVIEFMGTNVLQLIYVSDNMVVTYFENDDGEKITKITEGVGRGDSFTQEELQKYPELNSKRGIPNENIENVIKTGKAPEDSRYLK</sequence>
<dbReference type="PRINTS" id="PR01173">
    <property type="entry name" value="ODORANTBNDNG"/>
</dbReference>
<dbReference type="OMA" id="CINDCKY"/>
<feature type="signal peptide" evidence="6">
    <location>
        <begin position="1"/>
        <end position="15"/>
    </location>
</feature>
<dbReference type="PANTHER" id="PTHR11430:SF89">
    <property type="entry name" value="ALLERGEN BOS D 2"/>
    <property type="match status" value="1"/>
</dbReference>
<evidence type="ECO:0000256" key="6">
    <source>
        <dbReference type="SAM" id="SignalP"/>
    </source>
</evidence>
<dbReference type="GO" id="GO:0005615">
    <property type="term" value="C:extracellular space"/>
    <property type="evidence" value="ECO:0007669"/>
    <property type="project" value="TreeGrafter"/>
</dbReference>
<dbReference type="STRING" id="9925.ENSCHIP00000012659"/>
<reference evidence="8" key="3">
    <citation type="submission" date="2025-09" db="UniProtKB">
        <authorList>
            <consortium name="Ensembl"/>
        </authorList>
    </citation>
    <scope>IDENTIFICATION</scope>
</reference>
<proteinExistence type="inferred from homology"/>
<dbReference type="InterPro" id="IPR022272">
    <property type="entry name" value="Lipocalin_CS"/>
</dbReference>
<dbReference type="PROSITE" id="PS00213">
    <property type="entry name" value="LIPOCALIN"/>
    <property type="match status" value="1"/>
</dbReference>
<protein>
    <recommendedName>
        <fullName evidence="7">Lipocalin/cytosolic fatty-acid binding domain-containing protein</fullName>
    </recommendedName>
</protein>
<keyword evidence="3" id="KW-0813">Transport</keyword>
<feature type="domain" description="Lipocalin/cytosolic fatty-acid binding" evidence="7">
    <location>
        <begin position="29"/>
        <end position="167"/>
    </location>
</feature>
<accession>A0A452EL63</accession>
<evidence type="ECO:0000313" key="8">
    <source>
        <dbReference type="Ensembl" id="ENSCHIP00000012659.1"/>
    </source>
</evidence>